<protein>
    <submittedName>
        <fullName evidence="1">Ovule protein</fullName>
    </submittedName>
</protein>
<evidence type="ECO:0000313" key="1">
    <source>
        <dbReference type="WBParaSite" id="SCUD_0001161101-mRNA-1"/>
    </source>
</evidence>
<accession>A0A183K9C8</accession>
<organism evidence="1">
    <name type="scientific">Schistosoma curassoni</name>
    <dbReference type="NCBI Taxonomy" id="6186"/>
    <lineage>
        <taxon>Eukaryota</taxon>
        <taxon>Metazoa</taxon>
        <taxon>Spiralia</taxon>
        <taxon>Lophotrochozoa</taxon>
        <taxon>Platyhelminthes</taxon>
        <taxon>Trematoda</taxon>
        <taxon>Digenea</taxon>
        <taxon>Strigeidida</taxon>
        <taxon>Schistosomatoidea</taxon>
        <taxon>Schistosomatidae</taxon>
        <taxon>Schistosoma</taxon>
    </lineage>
</organism>
<reference evidence="1" key="1">
    <citation type="submission" date="2016-06" db="UniProtKB">
        <authorList>
            <consortium name="WormBaseParasite"/>
        </authorList>
    </citation>
    <scope>IDENTIFICATION</scope>
</reference>
<sequence length="90" mass="10835">LFFSICAQVLNFHSLRKTSDLNKASRIKNILIFVVYKNKILTNILIQKYKIWSIQLYRDYVYFQFQLYVSALHLNSPLSYIYLYLLFSVI</sequence>
<name>A0A183K9C8_9TREM</name>
<proteinExistence type="predicted"/>
<dbReference type="AlphaFoldDB" id="A0A183K9C8"/>
<dbReference type="WBParaSite" id="SCUD_0001161101-mRNA-1">
    <property type="protein sequence ID" value="SCUD_0001161101-mRNA-1"/>
    <property type="gene ID" value="SCUD_0001161101"/>
</dbReference>